<feature type="transmembrane region" description="Helical" evidence="6">
    <location>
        <begin position="381"/>
        <end position="400"/>
    </location>
</feature>
<evidence type="ECO:0000259" key="7">
    <source>
        <dbReference type="Pfam" id="PF03772"/>
    </source>
</evidence>
<comment type="caution">
    <text evidence="9">The sequence shown here is derived from an EMBL/GenBank/DDBJ whole genome shotgun (WGS) entry which is preliminary data.</text>
</comment>
<accession>A0A4R6TSL7</accession>
<organism evidence="9 10">
    <name type="scientific">Zeaxanthinibacter enoshimensis</name>
    <dbReference type="NCBI Taxonomy" id="392009"/>
    <lineage>
        <taxon>Bacteria</taxon>
        <taxon>Pseudomonadati</taxon>
        <taxon>Bacteroidota</taxon>
        <taxon>Flavobacteriia</taxon>
        <taxon>Flavobacteriales</taxon>
        <taxon>Flavobacteriaceae</taxon>
        <taxon>Zeaxanthinibacter</taxon>
    </lineage>
</organism>
<comment type="subcellular location">
    <subcellularLocation>
        <location evidence="1">Cell membrane</location>
        <topology evidence="1">Multi-pass membrane protein</topology>
    </subcellularLocation>
</comment>
<sequence>MTALRFIPIQLTFCLALGICLARHLELDAFTCLFLLLCSFSWLAIRFHKRDRRWYSYELMVGLTVVLLGIFSTELTREKTAVLPGGYQQWHLRITKVMKSRSYADQYQAEILHMNTHRSRGKLLLNLPPAPPGKSLKIDQEILAMGRIQPIAPPLNPHQFNYQKYMQGLGISYSLRPGRESFKLLPGSGTSLAGVAAQFRNTLIDSLRASGIKGQELAIIQALLLGDRNAIDEDVYEAYKDAGAIHILAVSGLHIGIILWIFNYLLGFLDRSSGGATLKLVLLVFILWSYAIIAGLSPSVTRAVSMFSFVAYALYLNRPSNSFNIMALSMFFILLLFDPNLLFQVGFQLSYAAVLAILWGYPKIARIWQPKNLFLRRAWQLTVVSFTAQLGVFPLSLYYFHQFPGLFFLSNLVIIPFLGIILGSGLVITGWAAAGELPQFLSEFYELMIRTQNQVVQWISSREQFVFREISFDLPMLLFSAVLVILLFSYLERPALKKAVVFCTVFLFLQAYTAVDVYRTRKSEALWVMHRPGQTQVLHRVGQQLTSYSSGNIKVRTTEAFRTGEKIRQWRNDSLGNFYRYGDADLVILEQNSPVYDLPVFPKWVLLTNSPGFHMDRWLEQICPQQVIADGSNYYSSVERWRISCMQRGIPFHYTGKDGAFLLEPEP</sequence>
<dbReference type="GO" id="GO:0005886">
    <property type="term" value="C:plasma membrane"/>
    <property type="evidence" value="ECO:0007669"/>
    <property type="project" value="UniProtKB-SubCell"/>
</dbReference>
<evidence type="ECO:0000256" key="3">
    <source>
        <dbReference type="ARBA" id="ARBA00022692"/>
    </source>
</evidence>
<gene>
    <name evidence="9" type="ORF">CLV82_1156</name>
</gene>
<feature type="transmembrane region" description="Helical" evidence="6">
    <location>
        <begin position="470"/>
        <end position="490"/>
    </location>
</feature>
<evidence type="ECO:0000256" key="2">
    <source>
        <dbReference type="ARBA" id="ARBA00022475"/>
    </source>
</evidence>
<feature type="transmembrane region" description="Helical" evidence="6">
    <location>
        <begin position="343"/>
        <end position="361"/>
    </location>
</feature>
<dbReference type="EMBL" id="SNYI01000001">
    <property type="protein sequence ID" value="TDQ33317.1"/>
    <property type="molecule type" value="Genomic_DNA"/>
</dbReference>
<keyword evidence="5 6" id="KW-0472">Membrane</keyword>
<protein>
    <submittedName>
        <fullName evidence="9">Competence protein ComEC</fullName>
    </submittedName>
</protein>
<evidence type="ECO:0000256" key="1">
    <source>
        <dbReference type="ARBA" id="ARBA00004651"/>
    </source>
</evidence>
<dbReference type="NCBIfam" id="TIGR00360">
    <property type="entry name" value="ComEC_N-term"/>
    <property type="match status" value="1"/>
</dbReference>
<keyword evidence="10" id="KW-1185">Reference proteome</keyword>
<dbReference type="Pfam" id="PF03772">
    <property type="entry name" value="Competence"/>
    <property type="match status" value="1"/>
</dbReference>
<evidence type="ECO:0000313" key="9">
    <source>
        <dbReference type="EMBL" id="TDQ33317.1"/>
    </source>
</evidence>
<dbReference type="InterPro" id="IPR025405">
    <property type="entry name" value="DUF4131"/>
</dbReference>
<dbReference type="InterPro" id="IPR052159">
    <property type="entry name" value="Competence_DNA_uptake"/>
</dbReference>
<feature type="transmembrane region" description="Helical" evidence="6">
    <location>
        <begin position="6"/>
        <end position="22"/>
    </location>
</feature>
<feature type="transmembrane region" description="Helical" evidence="6">
    <location>
        <begin position="406"/>
        <end position="434"/>
    </location>
</feature>
<feature type="transmembrane region" description="Helical" evidence="6">
    <location>
        <begin position="496"/>
        <end position="515"/>
    </location>
</feature>
<dbReference type="Proteomes" id="UP000295468">
    <property type="component" value="Unassembled WGS sequence"/>
</dbReference>
<feature type="transmembrane region" description="Helical" evidence="6">
    <location>
        <begin position="321"/>
        <end position="337"/>
    </location>
</feature>
<feature type="transmembrane region" description="Helical" evidence="6">
    <location>
        <begin position="54"/>
        <end position="71"/>
    </location>
</feature>
<evidence type="ECO:0000313" key="10">
    <source>
        <dbReference type="Proteomes" id="UP000295468"/>
    </source>
</evidence>
<name>A0A4R6TSL7_9FLAO</name>
<feature type="domain" description="ComEC/Rec2-related protein" evidence="7">
    <location>
        <begin position="223"/>
        <end position="493"/>
    </location>
</feature>
<dbReference type="InterPro" id="IPR004477">
    <property type="entry name" value="ComEC_N"/>
</dbReference>
<evidence type="ECO:0000256" key="4">
    <source>
        <dbReference type="ARBA" id="ARBA00022989"/>
    </source>
</evidence>
<keyword evidence="2" id="KW-1003">Cell membrane</keyword>
<dbReference type="PANTHER" id="PTHR30619:SF1">
    <property type="entry name" value="RECOMBINATION PROTEIN 2"/>
    <property type="match status" value="1"/>
</dbReference>
<reference evidence="9 10" key="1">
    <citation type="submission" date="2019-03" db="EMBL/GenBank/DDBJ databases">
        <title>Genomic Encyclopedia of Archaeal and Bacterial Type Strains, Phase II (KMG-II): from individual species to whole genera.</title>
        <authorList>
            <person name="Goeker M."/>
        </authorList>
    </citation>
    <scope>NUCLEOTIDE SEQUENCE [LARGE SCALE GENOMIC DNA]</scope>
    <source>
        <strain evidence="9 10">DSM 18435</strain>
    </source>
</reference>
<evidence type="ECO:0000259" key="8">
    <source>
        <dbReference type="Pfam" id="PF13567"/>
    </source>
</evidence>
<feature type="domain" description="DUF4131" evidence="8">
    <location>
        <begin position="30"/>
        <end position="176"/>
    </location>
</feature>
<feature type="transmembrane region" description="Helical" evidence="6">
    <location>
        <begin position="245"/>
        <end position="266"/>
    </location>
</feature>
<dbReference type="PANTHER" id="PTHR30619">
    <property type="entry name" value="DNA INTERNALIZATION/COMPETENCE PROTEIN COMEC/REC2"/>
    <property type="match status" value="1"/>
</dbReference>
<keyword evidence="3 6" id="KW-0812">Transmembrane</keyword>
<proteinExistence type="predicted"/>
<feature type="transmembrane region" description="Helical" evidence="6">
    <location>
        <begin position="278"/>
        <end position="300"/>
    </location>
</feature>
<evidence type="ECO:0000256" key="5">
    <source>
        <dbReference type="ARBA" id="ARBA00023136"/>
    </source>
</evidence>
<dbReference type="AlphaFoldDB" id="A0A4R6TSL7"/>
<feature type="transmembrane region" description="Helical" evidence="6">
    <location>
        <begin position="29"/>
        <end position="48"/>
    </location>
</feature>
<dbReference type="OrthoDB" id="9761531at2"/>
<dbReference type="RefSeq" id="WP_133643315.1">
    <property type="nucleotide sequence ID" value="NZ_SNYI01000001.1"/>
</dbReference>
<dbReference type="Pfam" id="PF13567">
    <property type="entry name" value="DUF4131"/>
    <property type="match status" value="1"/>
</dbReference>
<evidence type="ECO:0000256" key="6">
    <source>
        <dbReference type="SAM" id="Phobius"/>
    </source>
</evidence>
<keyword evidence="4 6" id="KW-1133">Transmembrane helix</keyword>